<feature type="transmembrane region" description="Helical" evidence="1">
    <location>
        <begin position="57"/>
        <end position="77"/>
    </location>
</feature>
<gene>
    <name evidence="2" type="ORF">GSOID_T00009026001</name>
</gene>
<accession>E4WVW8</accession>
<keyword evidence="1" id="KW-0812">Transmembrane</keyword>
<name>E4WVW8_OIKDI</name>
<feature type="transmembrane region" description="Helical" evidence="1">
    <location>
        <begin position="122"/>
        <end position="144"/>
    </location>
</feature>
<dbReference type="InterPro" id="IPR038213">
    <property type="entry name" value="IFI6/IFI27-like_sf"/>
</dbReference>
<dbReference type="AlphaFoldDB" id="E4WVW8"/>
<dbReference type="Gene3D" id="6.10.110.10">
    <property type="match status" value="1"/>
</dbReference>
<keyword evidence="1" id="KW-1133">Transmembrane helix</keyword>
<reference evidence="2" key="1">
    <citation type="journal article" date="2010" name="Science">
        <title>Plasticity of animal genome architecture unmasked by rapid evolution of a pelagic tunicate.</title>
        <authorList>
            <person name="Denoeud F."/>
            <person name="Henriet S."/>
            <person name="Mungpakdee S."/>
            <person name="Aury J.M."/>
            <person name="Da Silva C."/>
            <person name="Brinkmann H."/>
            <person name="Mikhaleva J."/>
            <person name="Olsen L.C."/>
            <person name="Jubin C."/>
            <person name="Canestro C."/>
            <person name="Bouquet J.M."/>
            <person name="Danks G."/>
            <person name="Poulain J."/>
            <person name="Campsteijn C."/>
            <person name="Adamski M."/>
            <person name="Cross I."/>
            <person name="Yadetie F."/>
            <person name="Muffato M."/>
            <person name="Louis A."/>
            <person name="Butcher S."/>
            <person name="Tsagkogeorga G."/>
            <person name="Konrad A."/>
            <person name="Singh S."/>
            <person name="Jensen M.F."/>
            <person name="Cong E.H."/>
            <person name="Eikeseth-Otteraa H."/>
            <person name="Noel B."/>
            <person name="Anthouard V."/>
            <person name="Porcel B.M."/>
            <person name="Kachouri-Lafond R."/>
            <person name="Nishino A."/>
            <person name="Ugolini M."/>
            <person name="Chourrout P."/>
            <person name="Nishida H."/>
            <person name="Aasland R."/>
            <person name="Huzurbazar S."/>
            <person name="Westhof E."/>
            <person name="Delsuc F."/>
            <person name="Lehrach H."/>
            <person name="Reinhardt R."/>
            <person name="Weissenbach J."/>
            <person name="Roy S.W."/>
            <person name="Artiguenave F."/>
            <person name="Postlethwait J.H."/>
            <person name="Manak J.R."/>
            <person name="Thompson E.M."/>
            <person name="Jaillon O."/>
            <person name="Du Pasquier L."/>
            <person name="Boudinot P."/>
            <person name="Liberles D.A."/>
            <person name="Volff J.N."/>
            <person name="Philippe H."/>
            <person name="Lenhard B."/>
            <person name="Roest Crollius H."/>
            <person name="Wincker P."/>
            <person name="Chourrout D."/>
        </authorList>
    </citation>
    <scope>NUCLEOTIDE SEQUENCE [LARGE SCALE GENOMIC DNA]</scope>
</reference>
<dbReference type="OrthoDB" id="440424at2759"/>
<keyword evidence="3" id="KW-1185">Reference proteome</keyword>
<organism evidence="2">
    <name type="scientific">Oikopleura dioica</name>
    <name type="common">Tunicate</name>
    <dbReference type="NCBI Taxonomy" id="34765"/>
    <lineage>
        <taxon>Eukaryota</taxon>
        <taxon>Metazoa</taxon>
        <taxon>Chordata</taxon>
        <taxon>Tunicata</taxon>
        <taxon>Appendicularia</taxon>
        <taxon>Copelata</taxon>
        <taxon>Oikopleuridae</taxon>
        <taxon>Oikopleura</taxon>
    </lineage>
</organism>
<evidence type="ECO:0000313" key="2">
    <source>
        <dbReference type="EMBL" id="CBY21271.1"/>
    </source>
</evidence>
<dbReference type="InParanoid" id="E4WVW8"/>
<protein>
    <submittedName>
        <fullName evidence="2">Uncharacterized protein</fullName>
    </submittedName>
</protein>
<dbReference type="Proteomes" id="UP000001307">
    <property type="component" value="Unassembled WGS sequence"/>
</dbReference>
<evidence type="ECO:0000256" key="1">
    <source>
        <dbReference type="SAM" id="Phobius"/>
    </source>
</evidence>
<dbReference type="EMBL" id="FN653017">
    <property type="protein sequence ID" value="CBY21271.1"/>
    <property type="molecule type" value="Genomic_DNA"/>
</dbReference>
<proteinExistence type="predicted"/>
<evidence type="ECO:0000313" key="3">
    <source>
        <dbReference type="Proteomes" id="UP000001307"/>
    </source>
</evidence>
<keyword evidence="1" id="KW-0472">Membrane</keyword>
<sequence length="159" mass="16705">MDKAGNWTGSAGGALVDNAGNFFEKAGNWTESVGDNLWSADNSTYTEPELWPSDTKFWYMLSWVLLCGAIGIIVFPLSMIAIGFTVDGVTALSCAACTQSCVYGGATGGCFSILQALGTNPLAMVLIGFTFGSIFGGLIANSVYDTHFDPANNITVVMT</sequence>